<dbReference type="SMART" id="SM00490">
    <property type="entry name" value="HELICc"/>
    <property type="match status" value="1"/>
</dbReference>
<dbReference type="Gene3D" id="3.40.50.300">
    <property type="entry name" value="P-loop containing nucleotide triphosphate hydrolases"/>
    <property type="match status" value="1"/>
</dbReference>
<dbReference type="GO" id="GO:0005524">
    <property type="term" value="F:ATP binding"/>
    <property type="evidence" value="ECO:0007669"/>
    <property type="project" value="InterPro"/>
</dbReference>
<evidence type="ECO:0000256" key="1">
    <source>
        <dbReference type="ARBA" id="ARBA00022801"/>
    </source>
</evidence>
<dbReference type="Pfam" id="PF12054">
    <property type="entry name" value="DUF3535"/>
    <property type="match status" value="1"/>
</dbReference>
<dbReference type="InterPro" id="IPR014001">
    <property type="entry name" value="Helicase_ATP-bd"/>
</dbReference>
<dbReference type="InterPro" id="IPR044972">
    <property type="entry name" value="Mot1"/>
</dbReference>
<sequence>MSADTSTRLLQLDGLLESKNRAIRTEAAAAFGKFSIFDDNVVKILKKHLSSQSWDARVTAGKALFAVLQNLQNIENLSSVKKEKCEISETFEQLQNINVQRVLKTYRPLLGDAENSVKSAKGGESQNNNRRQRELIDQHLEYNQLTGITSKKFLSDDELMGTCSTSTSEPTNFSQELSQVVQSVKKEEIVDNDNSVEEINERNRKFWGILKDLVNQVTDQRWIARHGSAIAVCQIAMSSFHRLSNDLIDSCLYLFIHVLILDKFNDFISGRNATAPVREQCAQAVVHMLRNLDDIRRETVLQIIVQMMNTPGEQNWNVRQSGLLVMKYYFAIATNDGQRDTFDRCFDLVIQSLNDTVDDVTGCAVKTLSSILANESIPREEMNGLVEKVMVHVWRLLKIEAGKEQLRSGLDALCIDLIEIVELWLNWNQDSNITRDNLLIICSMLDVSFPQRCERIVKLIDLDLDRIHNNKLNSQDVFDIIKQFYRILLFTPPVDSLQFLEKTFLTFQKLYKSYLSVLIENGEISKKIGIWTGCLLFDHRNPMINVFDHCVDGISSELSSPTERMCSEEMRFLSEKEKDHSYLTRKILCAKFLATIFQSLYECDGEMSGGQKVSMAIQLIFVPFFQSNSVMHNLGASIVVNEWAALYRSAINCKQTEKDPPMTIVQLADSVLRGSNGQTKQYDEMTSSVNMLTKDCNEFIEYCSIRGFDKTQIDLSVAESIEQISKIAYNTSRDTLKTEKQRESMDSRYNVLKRTIESLKMNIRTNAIRINSLLSSTLFYFGSAPEKLTPQIRPLVETMQFEENDAISAEIFRGSIPLLVMYSWPRTPRPYVKVLAKAFESFASCSFRIPKPGTMIDSTESIISFNRICGINLNGDEEDNSTGNDSTVNKISSQSKNAELVMLILCQFSSVQLPEFYEHFDLNEQIDETTLLQRLELHECFWNRVGSRLSDVSTQKLFDLLSSSDATLRFAASKAIETFCKSQCGDSISRCFPKILKMSENLTNVNERLGAVEALLRLSTCDLTGLATLLCPIVFRLLTDKCEIIRDAAGETFRRLVPMVTVEDPNYQIIDLSEELIKRKNDNKNFINVLGSPNSLPRIQTDQIKGGFDGNMLREYQLEGITWLRFLRHYGLNGILADDMGLGKTLQTMCAISLSLDNDEIDKKERCSLIVCPRTLVDHWCLEWKRYFPKRDKALKSVQKCTGADICVIAYEDLKSNPLVLKKVWNYVVLDEGHVMRNTKTQVFKCATQLVCRSRLILSGTPVQNSPADLWALFTWLMPGYLGTEKQFRAQFLKRILKCRNPKATEADLKSGTAALQHLHKLILPFVLRRLKCDVLKELPDKNVQDYECDLSTDQKEVYRFIVDRCSSDPSEIKSGVGISALHTLIALRKLVDHPCLTIDTLQRLNAPKDIMKKAETARSGKLEALGQLLVECGICESEDAEHEIDDDPLTTSTATTSNDSNHRALIFCQWKVSAKLVSAKLSSGEFGSVVSHLVLDGDVAPNDRMKMVNRFNEDPTIDVLVLTTHIGGVGLNLTGADTVIFLDHDWNPMKDLQAIDRAHRLGQTKKVNVYRLITQGTIEEKVMSLAKFKLNTAQALISDDNTSLQSMQTGELMEMFTLDGDEKKKKNYGNGEPSAKRAKKKLFEFVYIINGWSRRRMEFGRNVG</sequence>
<feature type="domain" description="Helicase ATP-binding" evidence="4">
    <location>
        <begin position="1125"/>
        <end position="1280"/>
    </location>
</feature>
<dbReference type="GO" id="GO:0017025">
    <property type="term" value="F:TBP-class protein binding"/>
    <property type="evidence" value="ECO:0007669"/>
    <property type="project" value="InterPro"/>
</dbReference>
<evidence type="ECO:0000259" key="5">
    <source>
        <dbReference type="PROSITE" id="PS51194"/>
    </source>
</evidence>
<organism evidence="6 7">
    <name type="scientific">Caenorhabditis angaria</name>
    <dbReference type="NCBI Taxonomy" id="860376"/>
    <lineage>
        <taxon>Eukaryota</taxon>
        <taxon>Metazoa</taxon>
        <taxon>Ecdysozoa</taxon>
        <taxon>Nematoda</taxon>
        <taxon>Chromadorea</taxon>
        <taxon>Rhabditida</taxon>
        <taxon>Rhabditina</taxon>
        <taxon>Rhabditomorpha</taxon>
        <taxon>Rhabditoidea</taxon>
        <taxon>Rhabditidae</taxon>
        <taxon>Peloderinae</taxon>
        <taxon>Caenorhabditis</taxon>
    </lineage>
</organism>
<accession>A0A9P1IAN6</accession>
<name>A0A9P1IAN6_9PELO</name>
<dbReference type="InterPro" id="IPR027417">
    <property type="entry name" value="P-loop_NTPase"/>
</dbReference>
<dbReference type="Gene3D" id="3.40.50.10810">
    <property type="entry name" value="Tandem AAA-ATPase domain"/>
    <property type="match status" value="1"/>
</dbReference>
<dbReference type="InterPro" id="IPR016024">
    <property type="entry name" value="ARM-type_fold"/>
</dbReference>
<gene>
    <name evidence="6" type="ORF">CAMP_LOCUS4211</name>
</gene>
<dbReference type="GO" id="GO:0003677">
    <property type="term" value="F:DNA binding"/>
    <property type="evidence" value="ECO:0007669"/>
    <property type="project" value="UniProtKB-KW"/>
</dbReference>
<proteinExistence type="predicted"/>
<dbReference type="CDD" id="cd18793">
    <property type="entry name" value="SF2_C_SNF"/>
    <property type="match status" value="1"/>
</dbReference>
<dbReference type="InterPro" id="IPR011989">
    <property type="entry name" value="ARM-like"/>
</dbReference>
<protein>
    <submittedName>
        <fullName evidence="6">Uncharacterized protein</fullName>
    </submittedName>
</protein>
<feature type="domain" description="Helicase C-terminal" evidence="5">
    <location>
        <begin position="1449"/>
        <end position="1609"/>
    </location>
</feature>
<evidence type="ECO:0000259" key="4">
    <source>
        <dbReference type="PROSITE" id="PS51192"/>
    </source>
</evidence>
<dbReference type="SMART" id="SM00487">
    <property type="entry name" value="DEXDc"/>
    <property type="match status" value="1"/>
</dbReference>
<dbReference type="PANTHER" id="PTHR36498">
    <property type="entry name" value="TATA-BINDING PROTEIN-ASSOCIATED FACTOR 172"/>
    <property type="match status" value="1"/>
</dbReference>
<dbReference type="GO" id="GO:0016887">
    <property type="term" value="F:ATP hydrolysis activity"/>
    <property type="evidence" value="ECO:0007669"/>
    <property type="project" value="InterPro"/>
</dbReference>
<reference evidence="6" key="1">
    <citation type="submission" date="2022-11" db="EMBL/GenBank/DDBJ databases">
        <authorList>
            <person name="Kikuchi T."/>
        </authorList>
    </citation>
    <scope>NUCLEOTIDE SEQUENCE</scope>
    <source>
        <strain evidence="6">PS1010</strain>
    </source>
</reference>
<dbReference type="SUPFAM" id="SSF48371">
    <property type="entry name" value="ARM repeat"/>
    <property type="match status" value="2"/>
</dbReference>
<dbReference type="Proteomes" id="UP001152747">
    <property type="component" value="Unassembled WGS sequence"/>
</dbReference>
<dbReference type="OrthoDB" id="10252227at2759"/>
<dbReference type="EMBL" id="CANHGI010000002">
    <property type="protein sequence ID" value="CAI5441574.1"/>
    <property type="molecule type" value="Genomic_DNA"/>
</dbReference>
<dbReference type="Gene3D" id="1.25.10.10">
    <property type="entry name" value="Leucine-rich Repeat Variant"/>
    <property type="match status" value="2"/>
</dbReference>
<dbReference type="InterPro" id="IPR049730">
    <property type="entry name" value="SNF2/RAD54-like_C"/>
</dbReference>
<dbReference type="InterPro" id="IPR000330">
    <property type="entry name" value="SNF2_N"/>
</dbReference>
<keyword evidence="2" id="KW-0547">Nucleotide-binding</keyword>
<dbReference type="GO" id="GO:0004386">
    <property type="term" value="F:helicase activity"/>
    <property type="evidence" value="ECO:0007669"/>
    <property type="project" value="UniProtKB-KW"/>
</dbReference>
<evidence type="ECO:0000313" key="7">
    <source>
        <dbReference type="Proteomes" id="UP001152747"/>
    </source>
</evidence>
<keyword evidence="3" id="KW-0238">DNA-binding</keyword>
<keyword evidence="2" id="KW-0347">Helicase</keyword>
<evidence type="ECO:0000256" key="2">
    <source>
        <dbReference type="ARBA" id="ARBA00022806"/>
    </source>
</evidence>
<dbReference type="InterPro" id="IPR001650">
    <property type="entry name" value="Helicase_C-like"/>
</dbReference>
<keyword evidence="1" id="KW-0378">Hydrolase</keyword>
<dbReference type="InterPro" id="IPR038718">
    <property type="entry name" value="SNF2-like_sf"/>
</dbReference>
<evidence type="ECO:0000256" key="3">
    <source>
        <dbReference type="ARBA" id="ARBA00023125"/>
    </source>
</evidence>
<keyword evidence="7" id="KW-1185">Reference proteome</keyword>
<dbReference type="Pfam" id="PF00176">
    <property type="entry name" value="SNF2-rel_dom"/>
    <property type="match status" value="1"/>
</dbReference>
<dbReference type="PROSITE" id="PS51192">
    <property type="entry name" value="HELICASE_ATP_BIND_1"/>
    <property type="match status" value="1"/>
</dbReference>
<comment type="caution">
    <text evidence="6">The sequence shown here is derived from an EMBL/GenBank/DDBJ whole genome shotgun (WGS) entry which is preliminary data.</text>
</comment>
<dbReference type="PROSITE" id="PS51194">
    <property type="entry name" value="HELICASE_CTER"/>
    <property type="match status" value="1"/>
</dbReference>
<dbReference type="InterPro" id="IPR022707">
    <property type="entry name" value="Mot1_central_dom"/>
</dbReference>
<evidence type="ECO:0000313" key="6">
    <source>
        <dbReference type="EMBL" id="CAI5441574.1"/>
    </source>
</evidence>
<keyword evidence="2" id="KW-0067">ATP-binding</keyword>
<dbReference type="SUPFAM" id="SSF52540">
    <property type="entry name" value="P-loop containing nucleoside triphosphate hydrolases"/>
    <property type="match status" value="2"/>
</dbReference>
<dbReference type="Pfam" id="PF00271">
    <property type="entry name" value="Helicase_C"/>
    <property type="match status" value="1"/>
</dbReference>
<dbReference type="PANTHER" id="PTHR36498:SF1">
    <property type="entry name" value="TATA-BINDING PROTEIN-ASSOCIATED FACTOR 172"/>
    <property type="match status" value="1"/>
</dbReference>